<evidence type="ECO:0000313" key="2">
    <source>
        <dbReference type="Proteomes" id="UP000050465"/>
    </source>
</evidence>
<evidence type="ECO:0000313" key="1">
    <source>
        <dbReference type="EMBL" id="KPQ37347.1"/>
    </source>
</evidence>
<sequence>MFKKALLPSSADRNFRTESIGAEDVKTNVGAE</sequence>
<gene>
    <name evidence="1" type="ORF">HLUCCA11_02605</name>
</gene>
<accession>A0A0P8A2Y2</accession>
<dbReference type="EMBL" id="LJZR01000002">
    <property type="protein sequence ID" value="KPQ37347.1"/>
    <property type="molecule type" value="Genomic_DNA"/>
</dbReference>
<proteinExistence type="predicted"/>
<dbReference type="AlphaFoldDB" id="A0A0P8A2Y2"/>
<name>A0A0P8A2Y2_9CYAN</name>
<protein>
    <submittedName>
        <fullName evidence="1">Uncharacterized protein</fullName>
    </submittedName>
</protein>
<reference evidence="1 2" key="1">
    <citation type="submission" date="2015-09" db="EMBL/GenBank/DDBJ databases">
        <title>Identification and resolution of microdiversity through metagenomic sequencing of parallel consortia.</title>
        <authorList>
            <person name="Nelson W.C."/>
            <person name="Romine M.F."/>
            <person name="Lindemann S.R."/>
        </authorList>
    </citation>
    <scope>NUCLEOTIDE SEQUENCE [LARGE SCALE GENOMIC DNA]</scope>
    <source>
        <strain evidence="1">Ana</strain>
    </source>
</reference>
<dbReference type="Proteomes" id="UP000050465">
    <property type="component" value="Unassembled WGS sequence"/>
</dbReference>
<organism evidence="1 2">
    <name type="scientific">Phormidesmis priestleyi Ana</name>
    <dbReference type="NCBI Taxonomy" id="1666911"/>
    <lineage>
        <taxon>Bacteria</taxon>
        <taxon>Bacillati</taxon>
        <taxon>Cyanobacteriota</taxon>
        <taxon>Cyanophyceae</taxon>
        <taxon>Leptolyngbyales</taxon>
        <taxon>Leptolyngbyaceae</taxon>
        <taxon>Phormidesmis</taxon>
    </lineage>
</organism>
<comment type="caution">
    <text evidence="1">The sequence shown here is derived from an EMBL/GenBank/DDBJ whole genome shotgun (WGS) entry which is preliminary data.</text>
</comment>